<name>A0A8J3E3U3_9PROT</name>
<dbReference type="PROSITE" id="PS50933">
    <property type="entry name" value="CHRD"/>
    <property type="match status" value="1"/>
</dbReference>
<evidence type="ECO:0000313" key="3">
    <source>
        <dbReference type="EMBL" id="GGF21652.1"/>
    </source>
</evidence>
<dbReference type="SMART" id="SM00754">
    <property type="entry name" value="CHRD"/>
    <property type="match status" value="1"/>
</dbReference>
<proteinExistence type="predicted"/>
<dbReference type="RefSeq" id="WP_189047048.1">
    <property type="nucleotide sequence ID" value="NZ_BMJQ01000007.1"/>
</dbReference>
<evidence type="ECO:0000256" key="1">
    <source>
        <dbReference type="SAM" id="SignalP"/>
    </source>
</evidence>
<feature type="domain" description="CHRD" evidence="2">
    <location>
        <begin position="28"/>
        <end position="151"/>
    </location>
</feature>
<feature type="signal peptide" evidence="1">
    <location>
        <begin position="1"/>
        <end position="20"/>
    </location>
</feature>
<organism evidence="3 4">
    <name type="scientific">Aliidongia dinghuensis</name>
    <dbReference type="NCBI Taxonomy" id="1867774"/>
    <lineage>
        <taxon>Bacteria</taxon>
        <taxon>Pseudomonadati</taxon>
        <taxon>Pseudomonadota</taxon>
        <taxon>Alphaproteobacteria</taxon>
        <taxon>Rhodospirillales</taxon>
        <taxon>Dongiaceae</taxon>
        <taxon>Aliidongia</taxon>
    </lineage>
</organism>
<keyword evidence="1" id="KW-0732">Signal</keyword>
<dbReference type="AlphaFoldDB" id="A0A8J3E3U3"/>
<feature type="chain" id="PRO_5035188490" description="CHRD domain-containing protein" evidence="1">
    <location>
        <begin position="21"/>
        <end position="170"/>
    </location>
</feature>
<reference evidence="3" key="1">
    <citation type="journal article" date="2014" name="Int. J. Syst. Evol. Microbiol.">
        <title>Complete genome sequence of Corynebacterium casei LMG S-19264T (=DSM 44701T), isolated from a smear-ripened cheese.</title>
        <authorList>
            <consortium name="US DOE Joint Genome Institute (JGI-PGF)"/>
            <person name="Walter F."/>
            <person name="Albersmeier A."/>
            <person name="Kalinowski J."/>
            <person name="Ruckert C."/>
        </authorList>
    </citation>
    <scope>NUCLEOTIDE SEQUENCE</scope>
    <source>
        <strain evidence="3">CGMCC 1.15725</strain>
    </source>
</reference>
<dbReference type="InterPro" id="IPR010895">
    <property type="entry name" value="CHRD"/>
</dbReference>
<accession>A0A8J3E3U3</accession>
<dbReference type="EMBL" id="BMJQ01000007">
    <property type="protein sequence ID" value="GGF21652.1"/>
    <property type="molecule type" value="Genomic_DNA"/>
</dbReference>
<protein>
    <recommendedName>
        <fullName evidence="2">CHRD domain-containing protein</fullName>
    </recommendedName>
</protein>
<sequence>MKIRFQVGMAAMALALAAFAAAPSAEAKTTTYRVVLNGKSETPPNTTKGTGTGTVKYDDATKELSWNIKYSGLTGDAKAAHFHGPAKPGVAAGVMVPAFMKGEALISPIIGSATLTDDQATALTGGQMYFNIHTQANPEGEIRGQVVKAGGMKMPKKKDAAPKTDAAPKQ</sequence>
<reference evidence="3" key="2">
    <citation type="submission" date="2020-09" db="EMBL/GenBank/DDBJ databases">
        <authorList>
            <person name="Sun Q."/>
            <person name="Zhou Y."/>
        </authorList>
    </citation>
    <scope>NUCLEOTIDE SEQUENCE</scope>
    <source>
        <strain evidence="3">CGMCC 1.15725</strain>
    </source>
</reference>
<evidence type="ECO:0000259" key="2">
    <source>
        <dbReference type="PROSITE" id="PS50933"/>
    </source>
</evidence>
<evidence type="ECO:0000313" key="4">
    <source>
        <dbReference type="Proteomes" id="UP000646365"/>
    </source>
</evidence>
<gene>
    <name evidence="3" type="ORF">GCM10011611_29660</name>
</gene>
<dbReference type="Pfam" id="PF07452">
    <property type="entry name" value="CHRD"/>
    <property type="match status" value="1"/>
</dbReference>
<dbReference type="Proteomes" id="UP000646365">
    <property type="component" value="Unassembled WGS sequence"/>
</dbReference>
<keyword evidence="4" id="KW-1185">Reference proteome</keyword>
<comment type="caution">
    <text evidence="3">The sequence shown here is derived from an EMBL/GenBank/DDBJ whole genome shotgun (WGS) entry which is preliminary data.</text>
</comment>